<keyword evidence="3 5" id="KW-1133">Transmembrane helix</keyword>
<evidence type="ECO:0000256" key="4">
    <source>
        <dbReference type="ARBA" id="ARBA00023136"/>
    </source>
</evidence>
<accession>A0A6B0YPU5</accession>
<proteinExistence type="predicted"/>
<gene>
    <name evidence="7" type="ORF">F4Y42_00245</name>
</gene>
<feature type="transmembrane region" description="Helical" evidence="5">
    <location>
        <begin position="172"/>
        <end position="190"/>
    </location>
</feature>
<protein>
    <submittedName>
        <fullName evidence="7">MFS transporter</fullName>
    </submittedName>
</protein>
<feature type="transmembrane region" description="Helical" evidence="5">
    <location>
        <begin position="12"/>
        <end position="33"/>
    </location>
</feature>
<dbReference type="GO" id="GO:0005886">
    <property type="term" value="C:plasma membrane"/>
    <property type="evidence" value="ECO:0007669"/>
    <property type="project" value="UniProtKB-SubCell"/>
</dbReference>
<feature type="transmembrane region" description="Helical" evidence="5">
    <location>
        <begin position="53"/>
        <end position="72"/>
    </location>
</feature>
<feature type="transmembrane region" description="Helical" evidence="5">
    <location>
        <begin position="81"/>
        <end position="99"/>
    </location>
</feature>
<dbReference type="Pfam" id="PF07690">
    <property type="entry name" value="MFS_1"/>
    <property type="match status" value="1"/>
</dbReference>
<keyword evidence="4 5" id="KW-0472">Membrane</keyword>
<dbReference type="CDD" id="cd17355">
    <property type="entry name" value="MFS_YcxA_like"/>
    <property type="match status" value="1"/>
</dbReference>
<evidence type="ECO:0000256" key="5">
    <source>
        <dbReference type="SAM" id="Phobius"/>
    </source>
</evidence>
<feature type="transmembrane region" description="Helical" evidence="5">
    <location>
        <begin position="314"/>
        <end position="339"/>
    </location>
</feature>
<feature type="transmembrane region" description="Helical" evidence="5">
    <location>
        <begin position="379"/>
        <end position="397"/>
    </location>
</feature>
<feature type="transmembrane region" description="Helical" evidence="5">
    <location>
        <begin position="222"/>
        <end position="244"/>
    </location>
</feature>
<comment type="caution">
    <text evidence="7">The sequence shown here is derived from an EMBL/GenBank/DDBJ whole genome shotgun (WGS) entry which is preliminary data.</text>
</comment>
<dbReference type="PANTHER" id="PTHR11360">
    <property type="entry name" value="MONOCARBOXYLATE TRANSPORTER"/>
    <property type="match status" value="1"/>
</dbReference>
<dbReference type="InterPro" id="IPR050327">
    <property type="entry name" value="Proton-linked_MCT"/>
</dbReference>
<reference evidence="7" key="1">
    <citation type="submission" date="2019-09" db="EMBL/GenBank/DDBJ databases">
        <title>Characterisation of the sponge microbiome using genome-centric metagenomics.</title>
        <authorList>
            <person name="Engelberts J.P."/>
            <person name="Robbins S.J."/>
            <person name="De Goeij J.M."/>
            <person name="Aranda M."/>
            <person name="Bell S.C."/>
            <person name="Webster N.S."/>
        </authorList>
    </citation>
    <scope>NUCLEOTIDE SEQUENCE</scope>
    <source>
        <strain evidence="7">SB0664_bin_27</strain>
    </source>
</reference>
<feature type="transmembrane region" description="Helical" evidence="5">
    <location>
        <begin position="256"/>
        <end position="279"/>
    </location>
</feature>
<evidence type="ECO:0000256" key="3">
    <source>
        <dbReference type="ARBA" id="ARBA00022989"/>
    </source>
</evidence>
<dbReference type="PANTHER" id="PTHR11360:SF284">
    <property type="entry name" value="EG:103B4.3 PROTEIN-RELATED"/>
    <property type="match status" value="1"/>
</dbReference>
<sequence>MHGAFRVSSNRRLVVTAIVSASLAVMIGSGIRSSFGLFLTPITETLGTGRENLSVAFAVNNLVFGLPLVGLLSDRFGPRQVVIAGSVLYAGGLMLVTILTTTMGLIVSFGLLIGIGLGATSFVVVLGAVAQLIEEDQRSRVFGLITAMGSAGMFVVPPLAQILLSNLGWQGAVYALAAVPAIVALMAFGLPRRPGTQLHGAQEPHVDEPFRKVLKRAARHRGYLLLTTGFFVCGFHVAFIGAHLPAYLGDKGLPEFVAAGALALIGGFNILGSMTFGWLGDRYSRKNMLSLIYLGRAIVILLFLLAPVTRSSALVFGGAIGFLWLATVPLTSGTVAHFFGARYLSTLYGIVFFSHQIGAFLGVWLGGRFYDTAGTYTPVWIAGIALGVFAALVHLPIPERRELAGAAAAAD</sequence>
<feature type="transmembrane region" description="Helical" evidence="5">
    <location>
        <begin position="346"/>
        <end position="367"/>
    </location>
</feature>
<evidence type="ECO:0000313" key="7">
    <source>
        <dbReference type="EMBL" id="MXY91862.1"/>
    </source>
</evidence>
<feature type="transmembrane region" description="Helical" evidence="5">
    <location>
        <begin position="105"/>
        <end position="129"/>
    </location>
</feature>
<dbReference type="AlphaFoldDB" id="A0A6B0YPU5"/>
<comment type="subcellular location">
    <subcellularLocation>
        <location evidence="1">Cell membrane</location>
        <topology evidence="1">Multi-pass membrane protein</topology>
    </subcellularLocation>
</comment>
<feature type="transmembrane region" description="Helical" evidence="5">
    <location>
        <begin position="141"/>
        <end position="160"/>
    </location>
</feature>
<dbReference type="InterPro" id="IPR020846">
    <property type="entry name" value="MFS_dom"/>
</dbReference>
<evidence type="ECO:0000256" key="2">
    <source>
        <dbReference type="ARBA" id="ARBA00022692"/>
    </source>
</evidence>
<keyword evidence="2 5" id="KW-0812">Transmembrane</keyword>
<name>A0A6B0YPU5_9CHLR</name>
<dbReference type="Gene3D" id="1.20.1250.20">
    <property type="entry name" value="MFS general substrate transporter like domains"/>
    <property type="match status" value="2"/>
</dbReference>
<feature type="domain" description="Major facilitator superfamily (MFS) profile" evidence="6">
    <location>
        <begin position="1"/>
        <end position="401"/>
    </location>
</feature>
<feature type="transmembrane region" description="Helical" evidence="5">
    <location>
        <begin position="291"/>
        <end position="308"/>
    </location>
</feature>
<dbReference type="SUPFAM" id="SSF103473">
    <property type="entry name" value="MFS general substrate transporter"/>
    <property type="match status" value="1"/>
</dbReference>
<evidence type="ECO:0000256" key="1">
    <source>
        <dbReference type="ARBA" id="ARBA00004651"/>
    </source>
</evidence>
<dbReference type="InterPro" id="IPR036259">
    <property type="entry name" value="MFS_trans_sf"/>
</dbReference>
<organism evidence="7">
    <name type="scientific">Caldilineaceae bacterium SB0664_bin_27</name>
    <dbReference type="NCBI Taxonomy" id="2605260"/>
    <lineage>
        <taxon>Bacteria</taxon>
        <taxon>Bacillati</taxon>
        <taxon>Chloroflexota</taxon>
        <taxon>Caldilineae</taxon>
        <taxon>Caldilineales</taxon>
        <taxon>Caldilineaceae</taxon>
    </lineage>
</organism>
<dbReference type="GO" id="GO:0022857">
    <property type="term" value="F:transmembrane transporter activity"/>
    <property type="evidence" value="ECO:0007669"/>
    <property type="project" value="InterPro"/>
</dbReference>
<dbReference type="EMBL" id="VXRG01000003">
    <property type="protein sequence ID" value="MXY91862.1"/>
    <property type="molecule type" value="Genomic_DNA"/>
</dbReference>
<dbReference type="PROSITE" id="PS50850">
    <property type="entry name" value="MFS"/>
    <property type="match status" value="1"/>
</dbReference>
<dbReference type="InterPro" id="IPR011701">
    <property type="entry name" value="MFS"/>
</dbReference>
<evidence type="ECO:0000259" key="6">
    <source>
        <dbReference type="PROSITE" id="PS50850"/>
    </source>
</evidence>